<dbReference type="SUPFAM" id="SSF46689">
    <property type="entry name" value="Homeodomain-like"/>
    <property type="match status" value="1"/>
</dbReference>
<dbReference type="Pfam" id="PF00440">
    <property type="entry name" value="TetR_N"/>
    <property type="match status" value="1"/>
</dbReference>
<dbReference type="Gene3D" id="1.10.357.10">
    <property type="entry name" value="Tetracycline Repressor, domain 2"/>
    <property type="match status" value="1"/>
</dbReference>
<dbReference type="Proteomes" id="UP000188342">
    <property type="component" value="Unassembled WGS sequence"/>
</dbReference>
<dbReference type="GO" id="GO:0000976">
    <property type="term" value="F:transcription cis-regulatory region binding"/>
    <property type="evidence" value="ECO:0007669"/>
    <property type="project" value="TreeGrafter"/>
</dbReference>
<keyword evidence="3" id="KW-0804">Transcription</keyword>
<evidence type="ECO:0000313" key="7">
    <source>
        <dbReference type="Proteomes" id="UP000188342"/>
    </source>
</evidence>
<evidence type="ECO:0000256" key="1">
    <source>
        <dbReference type="ARBA" id="ARBA00023015"/>
    </source>
</evidence>
<accession>A0A1R4JZE8</accession>
<dbReference type="InterPro" id="IPR050109">
    <property type="entry name" value="HTH-type_TetR-like_transc_reg"/>
</dbReference>
<dbReference type="PROSITE" id="PS50977">
    <property type="entry name" value="HTH_TETR_2"/>
    <property type="match status" value="1"/>
</dbReference>
<dbReference type="InterPro" id="IPR009057">
    <property type="entry name" value="Homeodomain-like_sf"/>
</dbReference>
<keyword evidence="1" id="KW-0805">Transcription regulation</keyword>
<reference evidence="6 7" key="1">
    <citation type="submission" date="2017-02" db="EMBL/GenBank/DDBJ databases">
        <authorList>
            <person name="Peterson S.W."/>
        </authorList>
    </citation>
    <scope>NUCLEOTIDE SEQUENCE [LARGE SCALE GENOMIC DNA]</scope>
    <source>
        <strain evidence="6 7">LSP_Lj1</strain>
    </source>
</reference>
<dbReference type="InterPro" id="IPR001647">
    <property type="entry name" value="HTH_TetR"/>
</dbReference>
<feature type="domain" description="HTH tetR-type" evidence="5">
    <location>
        <begin position="11"/>
        <end position="70"/>
    </location>
</feature>
<dbReference type="GO" id="GO:0003700">
    <property type="term" value="F:DNA-binding transcription factor activity"/>
    <property type="evidence" value="ECO:0007669"/>
    <property type="project" value="TreeGrafter"/>
</dbReference>
<proteinExistence type="predicted"/>
<protein>
    <submittedName>
        <fullName evidence="6">Transcriptional regulator, TetR family</fullName>
    </submittedName>
</protein>
<feature type="DNA-binding region" description="H-T-H motif" evidence="4">
    <location>
        <begin position="33"/>
        <end position="52"/>
    </location>
</feature>
<dbReference type="AlphaFoldDB" id="A0A1R4JZE8"/>
<dbReference type="PANTHER" id="PTHR30055">
    <property type="entry name" value="HTH-TYPE TRANSCRIPTIONAL REGULATOR RUTR"/>
    <property type="match status" value="1"/>
</dbReference>
<evidence type="ECO:0000256" key="2">
    <source>
        <dbReference type="ARBA" id="ARBA00023125"/>
    </source>
</evidence>
<dbReference type="STRING" id="1255658.FM114_10325"/>
<dbReference type="PANTHER" id="PTHR30055:SF234">
    <property type="entry name" value="HTH-TYPE TRANSCRIPTIONAL REGULATOR BETI"/>
    <property type="match status" value="1"/>
</dbReference>
<evidence type="ECO:0000259" key="5">
    <source>
        <dbReference type="PROSITE" id="PS50977"/>
    </source>
</evidence>
<dbReference type="PRINTS" id="PR00455">
    <property type="entry name" value="HTHTETR"/>
</dbReference>
<name>A0A1R4JZE8_9ACTN</name>
<dbReference type="EMBL" id="FUKQ01000038">
    <property type="protein sequence ID" value="SJN37143.1"/>
    <property type="molecule type" value="Genomic_DNA"/>
</dbReference>
<sequence length="206" mass="22589">MTPRAPSLPPDERRAEIVRAARPLLLELGGSFTTKQVAEAAGIAEGTLFRVFPTKRDLMQAVIADAMDTTVIVRDLDAIDRTAGLETRVMLTVGRLQRSIDEVSAVFAALFQIPSPEADELRHKPKEHTPEGQALHEARAQELHAAIVRVLETDAQRLTCSPEEAASLVRGMAFATSHPHISDRRFTDAARIAQLLLHGMTKEDPC</sequence>
<evidence type="ECO:0000256" key="4">
    <source>
        <dbReference type="PROSITE-ProRule" id="PRU00335"/>
    </source>
</evidence>
<organism evidence="6 7">
    <name type="scientific">Luteococcus japonicus LSP_Lj1</name>
    <dbReference type="NCBI Taxonomy" id="1255658"/>
    <lineage>
        <taxon>Bacteria</taxon>
        <taxon>Bacillati</taxon>
        <taxon>Actinomycetota</taxon>
        <taxon>Actinomycetes</taxon>
        <taxon>Propionibacteriales</taxon>
        <taxon>Propionibacteriaceae</taxon>
        <taxon>Luteococcus</taxon>
    </lineage>
</organism>
<keyword evidence="7" id="KW-1185">Reference proteome</keyword>
<gene>
    <name evidence="6" type="ORF">FM114_10325</name>
</gene>
<evidence type="ECO:0000313" key="6">
    <source>
        <dbReference type="EMBL" id="SJN37143.1"/>
    </source>
</evidence>
<keyword evidence="2 4" id="KW-0238">DNA-binding</keyword>
<evidence type="ECO:0000256" key="3">
    <source>
        <dbReference type="ARBA" id="ARBA00023163"/>
    </source>
</evidence>